<evidence type="ECO:0000313" key="3">
    <source>
        <dbReference type="Proteomes" id="UP000399805"/>
    </source>
</evidence>
<name>A0A6I8LQ56_9PSEU</name>
<evidence type="ECO:0000313" key="2">
    <source>
        <dbReference type="EMBL" id="VVJ19170.1"/>
    </source>
</evidence>
<protein>
    <submittedName>
        <fullName evidence="2">Uncharacterized protein</fullName>
    </submittedName>
</protein>
<dbReference type="Proteomes" id="UP000399805">
    <property type="component" value="Unassembled WGS sequence"/>
</dbReference>
<sequence>MSRRCRSCHRWSHGCARQSVERPSGPGAERAARDACG</sequence>
<organism evidence="2 3">
    <name type="scientific">Amycolatopsis camponoti</name>
    <dbReference type="NCBI Taxonomy" id="2606593"/>
    <lineage>
        <taxon>Bacteria</taxon>
        <taxon>Bacillati</taxon>
        <taxon>Actinomycetota</taxon>
        <taxon>Actinomycetes</taxon>
        <taxon>Pseudonocardiales</taxon>
        <taxon>Pseudonocardiaceae</taxon>
        <taxon>Amycolatopsis</taxon>
    </lineage>
</organism>
<dbReference type="AlphaFoldDB" id="A0A6I8LQ56"/>
<dbReference type="EMBL" id="CABVGP010000001">
    <property type="protein sequence ID" value="VVJ19170.1"/>
    <property type="molecule type" value="Genomic_DNA"/>
</dbReference>
<keyword evidence="3" id="KW-1185">Reference proteome</keyword>
<feature type="region of interest" description="Disordered" evidence="1">
    <location>
        <begin position="17"/>
        <end position="37"/>
    </location>
</feature>
<evidence type="ECO:0000256" key="1">
    <source>
        <dbReference type="SAM" id="MobiDB-lite"/>
    </source>
</evidence>
<reference evidence="2 3" key="1">
    <citation type="submission" date="2019-09" db="EMBL/GenBank/DDBJ databases">
        <authorList>
            <person name="Leyn A S."/>
        </authorList>
    </citation>
    <scope>NUCLEOTIDE SEQUENCE [LARGE SCALE GENOMIC DNA]</scope>
    <source>
        <strain evidence="2">AA231_1</strain>
    </source>
</reference>
<proteinExistence type="predicted"/>
<gene>
    <name evidence="2" type="ORF">AA23TX_04191</name>
</gene>
<accession>A0A6I8LQ56</accession>